<protein>
    <recommendedName>
        <fullName evidence="4">Hydrogenase maturation factor HypA</fullName>
    </recommendedName>
</protein>
<dbReference type="GO" id="GO:0051604">
    <property type="term" value="P:protein maturation"/>
    <property type="evidence" value="ECO:0007669"/>
    <property type="project" value="InterPro"/>
</dbReference>
<evidence type="ECO:0000256" key="4">
    <source>
        <dbReference type="HAMAP-Rule" id="MF_00213"/>
    </source>
</evidence>
<feature type="binding site" evidence="4">
    <location>
        <position position="92"/>
    </location>
    <ligand>
        <name>Zn(2+)</name>
        <dbReference type="ChEBI" id="CHEBI:29105"/>
    </ligand>
</feature>
<dbReference type="OrthoDB" id="288014at2"/>
<evidence type="ECO:0000313" key="5">
    <source>
        <dbReference type="EMBL" id="RUQ71378.1"/>
    </source>
</evidence>
<feature type="binding site" evidence="4">
    <location>
        <position position="2"/>
    </location>
    <ligand>
        <name>Ni(2+)</name>
        <dbReference type="ChEBI" id="CHEBI:49786"/>
    </ligand>
</feature>
<evidence type="ECO:0000256" key="3">
    <source>
        <dbReference type="ARBA" id="ARBA00022833"/>
    </source>
</evidence>
<accession>A0A433J9B6</accession>
<proteinExistence type="inferred from homology"/>
<dbReference type="NCBIfam" id="TIGR00100">
    <property type="entry name" value="hypA"/>
    <property type="match status" value="1"/>
</dbReference>
<feature type="binding site" evidence="4">
    <location>
        <position position="76"/>
    </location>
    <ligand>
        <name>Zn(2+)</name>
        <dbReference type="ChEBI" id="CHEBI:29105"/>
    </ligand>
</feature>
<dbReference type="InterPro" id="IPR000688">
    <property type="entry name" value="HypA/HybF"/>
</dbReference>
<dbReference type="Pfam" id="PF01155">
    <property type="entry name" value="HypA"/>
    <property type="match status" value="1"/>
</dbReference>
<evidence type="ECO:0000256" key="1">
    <source>
        <dbReference type="ARBA" id="ARBA00022596"/>
    </source>
</evidence>
<keyword evidence="1 4" id="KW-0533">Nickel</keyword>
<gene>
    <name evidence="4 5" type="primary">hypA</name>
    <name evidence="5" type="ORF">EJ913_12025</name>
</gene>
<dbReference type="AlphaFoldDB" id="A0A433J9B6"/>
<keyword evidence="3 4" id="KW-0862">Zinc</keyword>
<reference evidence="5 6" key="1">
    <citation type="submission" date="2018-12" db="EMBL/GenBank/DDBJ databases">
        <authorList>
            <person name="Yang Y."/>
        </authorList>
    </citation>
    <scope>NUCLEOTIDE SEQUENCE [LARGE SCALE GENOMIC DNA]</scope>
    <source>
        <strain evidence="5 6">GSF71</strain>
    </source>
</reference>
<evidence type="ECO:0000313" key="6">
    <source>
        <dbReference type="Proteomes" id="UP000280346"/>
    </source>
</evidence>
<comment type="caution">
    <text evidence="5">The sequence shown here is derived from an EMBL/GenBank/DDBJ whole genome shotgun (WGS) entry which is preliminary data.</text>
</comment>
<dbReference type="PIRSF" id="PIRSF004761">
    <property type="entry name" value="Hydrgn_mat_HypA"/>
    <property type="match status" value="1"/>
</dbReference>
<keyword evidence="6" id="KW-1185">Reference proteome</keyword>
<feature type="binding site" evidence="4">
    <location>
        <position position="89"/>
    </location>
    <ligand>
        <name>Zn(2+)</name>
        <dbReference type="ChEBI" id="CHEBI:29105"/>
    </ligand>
</feature>
<dbReference type="GO" id="GO:0016151">
    <property type="term" value="F:nickel cation binding"/>
    <property type="evidence" value="ECO:0007669"/>
    <property type="project" value="UniProtKB-UniRule"/>
</dbReference>
<dbReference type="HAMAP" id="MF_00213">
    <property type="entry name" value="HypA_HybF"/>
    <property type="match status" value="1"/>
</dbReference>
<organism evidence="5 6">
    <name type="scientific">Azospirillum doebereinerae</name>
    <dbReference type="NCBI Taxonomy" id="92933"/>
    <lineage>
        <taxon>Bacteria</taxon>
        <taxon>Pseudomonadati</taxon>
        <taxon>Pseudomonadota</taxon>
        <taxon>Alphaproteobacteria</taxon>
        <taxon>Rhodospirillales</taxon>
        <taxon>Azospirillaceae</taxon>
        <taxon>Azospirillum</taxon>
    </lineage>
</organism>
<feature type="binding site" evidence="4">
    <location>
        <position position="73"/>
    </location>
    <ligand>
        <name>Zn(2+)</name>
        <dbReference type="ChEBI" id="CHEBI:29105"/>
    </ligand>
</feature>
<sequence>MHEMALCESLLLAMEESGRANAFTRVRRVRLEIGRFAGVEIEALRFGFDVVTRGSLAEGAELVIQEVPGRGWCFTCNETVSLDHRLASCPSCGGDRIQPSGGTEMTIKDLEVE</sequence>
<keyword evidence="2 4" id="KW-0479">Metal-binding</keyword>
<dbReference type="GO" id="GO:0008270">
    <property type="term" value="F:zinc ion binding"/>
    <property type="evidence" value="ECO:0007669"/>
    <property type="project" value="UniProtKB-UniRule"/>
</dbReference>
<comment type="similarity">
    <text evidence="4">Belongs to the HypA/HybF family.</text>
</comment>
<dbReference type="PANTHER" id="PTHR34535">
    <property type="entry name" value="HYDROGENASE MATURATION FACTOR HYPA"/>
    <property type="match status" value="1"/>
</dbReference>
<name>A0A433J9B6_9PROT</name>
<dbReference type="Proteomes" id="UP000280346">
    <property type="component" value="Unassembled WGS sequence"/>
</dbReference>
<dbReference type="PANTHER" id="PTHR34535:SF3">
    <property type="entry name" value="HYDROGENASE MATURATION FACTOR HYPA"/>
    <property type="match status" value="1"/>
</dbReference>
<comment type="function">
    <text evidence="4">Involved in the maturation of [NiFe] hydrogenases. Required for nickel insertion into the metal center of the hydrogenase.</text>
</comment>
<dbReference type="RefSeq" id="WP_126998089.1">
    <property type="nucleotide sequence ID" value="NZ_JBNPXW010000003.1"/>
</dbReference>
<dbReference type="EMBL" id="RZIJ01000008">
    <property type="protein sequence ID" value="RUQ71378.1"/>
    <property type="molecule type" value="Genomic_DNA"/>
</dbReference>
<evidence type="ECO:0000256" key="2">
    <source>
        <dbReference type="ARBA" id="ARBA00022723"/>
    </source>
</evidence>
<dbReference type="Gene3D" id="3.30.2320.80">
    <property type="match status" value="1"/>
</dbReference>